<evidence type="ECO:0000313" key="4">
    <source>
        <dbReference type="Proteomes" id="UP000585474"/>
    </source>
</evidence>
<keyword evidence="4" id="KW-1185">Reference proteome</keyword>
<dbReference type="Proteomes" id="UP000585474">
    <property type="component" value="Unassembled WGS sequence"/>
</dbReference>
<gene>
    <name evidence="3" type="ORF">Acr_03g0003760</name>
</gene>
<name>A0A7J0EBD0_9ERIC</name>
<reference evidence="3 4" key="1">
    <citation type="submission" date="2019-07" db="EMBL/GenBank/DDBJ databases">
        <title>De Novo Assembly of kiwifruit Actinidia rufa.</title>
        <authorList>
            <person name="Sugita-Konishi S."/>
            <person name="Sato K."/>
            <person name="Mori E."/>
            <person name="Abe Y."/>
            <person name="Kisaki G."/>
            <person name="Hamano K."/>
            <person name="Suezawa K."/>
            <person name="Otani M."/>
            <person name="Fukuda T."/>
            <person name="Manabe T."/>
            <person name="Gomi K."/>
            <person name="Tabuchi M."/>
            <person name="Akimitsu K."/>
            <person name="Kataoka I."/>
        </authorList>
    </citation>
    <scope>NUCLEOTIDE SEQUENCE [LARGE SCALE GENOMIC DNA]</scope>
    <source>
        <strain evidence="4">cv. Fuchu</strain>
    </source>
</reference>
<dbReference type="InterPro" id="IPR045177">
    <property type="entry name" value="FDM1-5/IDN2"/>
</dbReference>
<keyword evidence="1" id="KW-0175">Coiled coil</keyword>
<organism evidence="3 4">
    <name type="scientific">Actinidia rufa</name>
    <dbReference type="NCBI Taxonomy" id="165716"/>
    <lineage>
        <taxon>Eukaryota</taxon>
        <taxon>Viridiplantae</taxon>
        <taxon>Streptophyta</taxon>
        <taxon>Embryophyta</taxon>
        <taxon>Tracheophyta</taxon>
        <taxon>Spermatophyta</taxon>
        <taxon>Magnoliopsida</taxon>
        <taxon>eudicotyledons</taxon>
        <taxon>Gunneridae</taxon>
        <taxon>Pentapetalae</taxon>
        <taxon>asterids</taxon>
        <taxon>Ericales</taxon>
        <taxon>Actinidiaceae</taxon>
        <taxon>Actinidia</taxon>
    </lineage>
</organism>
<protein>
    <recommendedName>
        <fullName evidence="2">Factor of DNA methylation 1-5/IDN2 domain-containing protein</fullName>
    </recommendedName>
</protein>
<sequence>MENKILEEIQRARRLAVSLVKEVDVKNWRLGEMERKYKKNCATLGRTIVENDKLHQTIQAWEEETRKMELVEKQNEKLKFELVCQASYVHFMKLQNKKLKRDLVHRCQELERATDALEKQKPQVDLEQGNLLVEKEESLQDMLSDRTTLKIKRMGEVDRKPFQEMCSLKCFGGGDWDEMSAKLCSSWEENVKNPHWQPFKNIIIEGREEAVATALLELNEYNPSGRYAVPEIWNPKEGRKASLKEIICYISKQWKTNKRKRR</sequence>
<dbReference type="PANTHER" id="PTHR21596:SF82">
    <property type="entry name" value="FACTOR OF DNA METHYLATION 5-LIKE"/>
    <property type="match status" value="1"/>
</dbReference>
<dbReference type="InterPro" id="IPR005379">
    <property type="entry name" value="FDM1-5/IDN2_XH"/>
</dbReference>
<dbReference type="AlphaFoldDB" id="A0A7J0EBD0"/>
<feature type="coiled-coil region" evidence="1">
    <location>
        <begin position="100"/>
        <end position="127"/>
    </location>
</feature>
<evidence type="ECO:0000256" key="1">
    <source>
        <dbReference type="SAM" id="Coils"/>
    </source>
</evidence>
<proteinExistence type="predicted"/>
<evidence type="ECO:0000259" key="2">
    <source>
        <dbReference type="Pfam" id="PF03469"/>
    </source>
</evidence>
<dbReference type="OrthoDB" id="1892195at2759"/>
<dbReference type="Pfam" id="PF03469">
    <property type="entry name" value="XH"/>
    <property type="match status" value="1"/>
</dbReference>
<comment type="caution">
    <text evidence="3">The sequence shown here is derived from an EMBL/GenBank/DDBJ whole genome shotgun (WGS) entry which is preliminary data.</text>
</comment>
<feature type="domain" description="Factor of DNA methylation 1-5/IDN2" evidence="2">
    <location>
        <begin position="209"/>
        <end position="260"/>
    </location>
</feature>
<dbReference type="PANTHER" id="PTHR21596">
    <property type="entry name" value="RIBONUCLEASE P SUBUNIT P38"/>
    <property type="match status" value="1"/>
</dbReference>
<accession>A0A7J0EBD0</accession>
<dbReference type="EMBL" id="BJWL01000003">
    <property type="protein sequence ID" value="GFY83602.1"/>
    <property type="molecule type" value="Genomic_DNA"/>
</dbReference>
<evidence type="ECO:0000313" key="3">
    <source>
        <dbReference type="EMBL" id="GFY83602.1"/>
    </source>
</evidence>
<dbReference type="GO" id="GO:0080188">
    <property type="term" value="P:gene silencing by siRNA-directed DNA methylation"/>
    <property type="evidence" value="ECO:0007669"/>
    <property type="project" value="InterPro"/>
</dbReference>